<sequence length="151" mass="17715">MFSTNPQYLLTLTEADRFDPRYDDEKQRGKCSLVIGMMQEHRRSQRHLGSKTLQIGFVIYKTNDPSKRLPQQHFMYNYDSGTSGTYINYREVTARFELDPGHYVIIPTTFKPGFPASFMIRVFAEKDFDLRELSHVIKQESGKKKHEKEGK</sequence>
<proteinExistence type="inferred from homology"/>
<dbReference type="RefSeq" id="XP_014676929.1">
    <property type="nucleotide sequence ID" value="XM_014821443.1"/>
</dbReference>
<dbReference type="Proteomes" id="UP000695022">
    <property type="component" value="Unplaced"/>
</dbReference>
<name>A0ABM1EXK8_PRICU</name>
<dbReference type="InterPro" id="IPR033883">
    <property type="entry name" value="C2_III"/>
</dbReference>
<dbReference type="InterPro" id="IPR036213">
    <property type="entry name" value="Calpain_III_sf"/>
</dbReference>
<keyword evidence="2" id="KW-0645">Protease</keyword>
<dbReference type="InterPro" id="IPR022683">
    <property type="entry name" value="Calpain_III"/>
</dbReference>
<keyword evidence="4" id="KW-0788">Thiol protease</keyword>
<dbReference type="Gene3D" id="2.60.120.380">
    <property type="match status" value="1"/>
</dbReference>
<gene>
    <name evidence="7" type="primary">LOC106816812</name>
</gene>
<dbReference type="SUPFAM" id="SSF49758">
    <property type="entry name" value="Calpain large subunit, middle domain (domain III)"/>
    <property type="match status" value="1"/>
</dbReference>
<dbReference type="Pfam" id="PF01067">
    <property type="entry name" value="Calpain_III"/>
    <property type="match status" value="1"/>
</dbReference>
<evidence type="ECO:0000313" key="6">
    <source>
        <dbReference type="Proteomes" id="UP000695022"/>
    </source>
</evidence>
<evidence type="ECO:0000256" key="2">
    <source>
        <dbReference type="ARBA" id="ARBA00022670"/>
    </source>
</evidence>
<dbReference type="SMART" id="SM00720">
    <property type="entry name" value="calpain_III"/>
    <property type="match status" value="1"/>
</dbReference>
<evidence type="ECO:0000256" key="3">
    <source>
        <dbReference type="ARBA" id="ARBA00022801"/>
    </source>
</evidence>
<evidence type="ECO:0000256" key="1">
    <source>
        <dbReference type="ARBA" id="ARBA00007623"/>
    </source>
</evidence>
<evidence type="ECO:0000259" key="5">
    <source>
        <dbReference type="SMART" id="SM00720"/>
    </source>
</evidence>
<accession>A0ABM1EXK8</accession>
<dbReference type="GeneID" id="106816812"/>
<protein>
    <submittedName>
        <fullName evidence="7">Calpain-A-like</fullName>
    </submittedName>
</protein>
<evidence type="ECO:0000313" key="7">
    <source>
        <dbReference type="RefSeq" id="XP_014676929.1"/>
    </source>
</evidence>
<comment type="similarity">
    <text evidence="1">Belongs to the peptidase C2 family.</text>
</comment>
<dbReference type="PANTHER" id="PTHR10183:SF379">
    <property type="entry name" value="CALPAIN-5"/>
    <property type="match status" value="1"/>
</dbReference>
<feature type="domain" description="Peptidase C2 calpain" evidence="5">
    <location>
        <begin position="1"/>
        <end position="131"/>
    </location>
</feature>
<reference evidence="7" key="1">
    <citation type="submission" date="2025-08" db="UniProtKB">
        <authorList>
            <consortium name="RefSeq"/>
        </authorList>
    </citation>
    <scope>IDENTIFICATION</scope>
</reference>
<dbReference type="InterPro" id="IPR022684">
    <property type="entry name" value="Calpain_cysteine_protease"/>
</dbReference>
<evidence type="ECO:0000256" key="4">
    <source>
        <dbReference type="ARBA" id="ARBA00022807"/>
    </source>
</evidence>
<dbReference type="InterPro" id="IPR022682">
    <property type="entry name" value="Calpain_domain_III"/>
</dbReference>
<organism evidence="6 7">
    <name type="scientific">Priapulus caudatus</name>
    <name type="common">Priapulid worm</name>
    <dbReference type="NCBI Taxonomy" id="37621"/>
    <lineage>
        <taxon>Eukaryota</taxon>
        <taxon>Metazoa</taxon>
        <taxon>Ecdysozoa</taxon>
        <taxon>Scalidophora</taxon>
        <taxon>Priapulida</taxon>
        <taxon>Priapulimorpha</taxon>
        <taxon>Priapulimorphida</taxon>
        <taxon>Priapulidae</taxon>
        <taxon>Priapulus</taxon>
    </lineage>
</organism>
<dbReference type="PANTHER" id="PTHR10183">
    <property type="entry name" value="CALPAIN"/>
    <property type="match status" value="1"/>
</dbReference>
<keyword evidence="3" id="KW-0378">Hydrolase</keyword>
<dbReference type="CDD" id="cd00214">
    <property type="entry name" value="Calpain_III"/>
    <property type="match status" value="1"/>
</dbReference>
<keyword evidence="6" id="KW-1185">Reference proteome</keyword>